<proteinExistence type="predicted"/>
<evidence type="ECO:0000313" key="2">
    <source>
        <dbReference type="EMBL" id="KAI3838107.1"/>
    </source>
</evidence>
<name>A0AAD4X5C4_9MAGN</name>
<dbReference type="AlphaFoldDB" id="A0AAD4X5C4"/>
<organism evidence="2 3">
    <name type="scientific">Papaver atlanticum</name>
    <dbReference type="NCBI Taxonomy" id="357466"/>
    <lineage>
        <taxon>Eukaryota</taxon>
        <taxon>Viridiplantae</taxon>
        <taxon>Streptophyta</taxon>
        <taxon>Embryophyta</taxon>
        <taxon>Tracheophyta</taxon>
        <taxon>Spermatophyta</taxon>
        <taxon>Magnoliopsida</taxon>
        <taxon>Ranunculales</taxon>
        <taxon>Papaveraceae</taxon>
        <taxon>Papaveroideae</taxon>
        <taxon>Papaver</taxon>
    </lineage>
</organism>
<evidence type="ECO:0000256" key="1">
    <source>
        <dbReference type="SAM" id="Phobius"/>
    </source>
</evidence>
<gene>
    <name evidence="2" type="ORF">MKW98_009058</name>
</gene>
<keyword evidence="1" id="KW-0472">Membrane</keyword>
<dbReference type="Proteomes" id="UP001202328">
    <property type="component" value="Unassembled WGS sequence"/>
</dbReference>
<protein>
    <submittedName>
        <fullName evidence="2">Uncharacterized protein</fullName>
    </submittedName>
</protein>
<comment type="caution">
    <text evidence="2">The sequence shown here is derived from an EMBL/GenBank/DDBJ whole genome shotgun (WGS) entry which is preliminary data.</text>
</comment>
<sequence length="100" mass="11580">MRSNSRTHVSFSCACGEPIGFSDPKEKRNEKSKGNKQLIPRIYADFEKIGRELKETMSPKEKGDWKDVLLMSLSFAVYVYISQKLVCAYCLWSSMLKHPW</sequence>
<accession>A0AAD4X5C4</accession>
<keyword evidence="3" id="KW-1185">Reference proteome</keyword>
<keyword evidence="1" id="KW-1133">Transmembrane helix</keyword>
<keyword evidence="1" id="KW-0812">Transmembrane</keyword>
<evidence type="ECO:0000313" key="3">
    <source>
        <dbReference type="Proteomes" id="UP001202328"/>
    </source>
</evidence>
<dbReference type="EMBL" id="JAJJMB010017528">
    <property type="protein sequence ID" value="KAI3838107.1"/>
    <property type="molecule type" value="Genomic_DNA"/>
</dbReference>
<feature type="transmembrane region" description="Helical" evidence="1">
    <location>
        <begin position="68"/>
        <end position="92"/>
    </location>
</feature>
<reference evidence="2" key="1">
    <citation type="submission" date="2022-04" db="EMBL/GenBank/DDBJ databases">
        <title>A functionally conserved STORR gene fusion in Papaver species that diverged 16.8 million years ago.</title>
        <authorList>
            <person name="Catania T."/>
        </authorList>
    </citation>
    <scope>NUCLEOTIDE SEQUENCE</scope>
    <source>
        <strain evidence="2">S-188037</strain>
    </source>
</reference>